<sequence>MSDAQKGFPLPSSVKVVPGTEEAQAAYPYYTQFQPGDDERFWFYNSMHFPEPMHHFDMITAEAAYCALGSFNTRVHVLPTTKGIDHRVINGRVFIGGVPVTDPAEIEARTAEFQQRAFYYYEHWEKLYDQWKDKMKALIADAQALPTPHLPDLEPIETTHTGKGVAANHELIDTYRKTLEGYFRMWHHHFEFLLLGYGAYLTFFDFCKKAFPEISDQAISRMVAGMEAEIFKPDEEVKRLARRAVELGVDQHFTDDMDIDKVLADLDAVGNSGKEWLGELETSRNPWFNVNVGDGFYHYHRSWNDDLSMPFAALPGYIEKIKAGENIERPMDRLVEEREQLVADYRELLDTDEDRATYDQLIELAHRVFPYVEGHKFYCEHWYTNLFFNKIREFGALLVEHGFFAREEDVFHLTHYELESAIVDLMLSWSSGSAPIGPQRWPAIVEQRKAAIATWAEHTVPPALGHVPDVIDDPAIVMLWGITRENLDSWLSDGTSDPNELKGFAACSGVVEGTARVIKSVAEISRIQQGDILVCQVTNPTWSPLFQKISAAVSDIGGSMSHMAIVAREYGLPAVVGTGSATLKIKDGARIRVDGGKGTVSILDNEPVLEDA</sequence>
<comment type="caution">
    <text evidence="2">The sequence shown here is derived from an EMBL/GenBank/DDBJ whole genome shotgun (WGS) entry which is preliminary data.</text>
</comment>
<organism evidence="2 3">
    <name type="scientific">Alteraurantiacibacter aquimixticola</name>
    <dbReference type="NCBI Taxonomy" id="2489173"/>
    <lineage>
        <taxon>Bacteria</taxon>
        <taxon>Pseudomonadati</taxon>
        <taxon>Pseudomonadota</taxon>
        <taxon>Alphaproteobacteria</taxon>
        <taxon>Sphingomonadales</taxon>
        <taxon>Erythrobacteraceae</taxon>
        <taxon>Alteraurantiacibacter</taxon>
    </lineage>
</organism>
<feature type="domain" description="PEP-utilising enzyme mobile" evidence="1">
    <location>
        <begin position="527"/>
        <end position="598"/>
    </location>
</feature>
<dbReference type="SUPFAM" id="SSF52009">
    <property type="entry name" value="Phosphohistidine domain"/>
    <property type="match status" value="1"/>
</dbReference>
<dbReference type="NCBIfam" id="NF006151">
    <property type="entry name" value="PRK08296.1-3"/>
    <property type="match status" value="1"/>
</dbReference>
<evidence type="ECO:0000313" key="3">
    <source>
        <dbReference type="Proteomes" id="UP000309389"/>
    </source>
</evidence>
<reference evidence="2 3" key="1">
    <citation type="submission" date="2019-04" db="EMBL/GenBank/DDBJ databases">
        <title>Altererythrobacter aquimixticola sp. nov., isolated from sediment of junction between the ocean and a freshwater spring.</title>
        <authorList>
            <person name="Yoon J.-H."/>
        </authorList>
    </citation>
    <scope>NUCLEOTIDE SEQUENCE [LARGE SCALE GENOMIC DNA]</scope>
    <source>
        <strain evidence="2 3">SSKS-13</strain>
    </source>
</reference>
<dbReference type="PANTHER" id="PTHR43615:SF1">
    <property type="entry name" value="PPDK_N DOMAIN-CONTAINING PROTEIN"/>
    <property type="match status" value="1"/>
</dbReference>
<evidence type="ECO:0000313" key="2">
    <source>
        <dbReference type="EMBL" id="TIX50648.1"/>
    </source>
</evidence>
<accession>A0A4T3F562</accession>
<dbReference type="Gene3D" id="3.50.30.10">
    <property type="entry name" value="Phosphohistidine domain"/>
    <property type="match status" value="1"/>
</dbReference>
<dbReference type="AlphaFoldDB" id="A0A4T3F562"/>
<dbReference type="InterPro" id="IPR051549">
    <property type="entry name" value="PEP_Utilizing_Enz"/>
</dbReference>
<evidence type="ECO:0000259" key="1">
    <source>
        <dbReference type="Pfam" id="PF00391"/>
    </source>
</evidence>
<gene>
    <name evidence="2" type="ORF">E5222_10345</name>
</gene>
<dbReference type="EMBL" id="SSHH01000002">
    <property type="protein sequence ID" value="TIX50648.1"/>
    <property type="molecule type" value="Genomic_DNA"/>
</dbReference>
<dbReference type="Proteomes" id="UP000309389">
    <property type="component" value="Unassembled WGS sequence"/>
</dbReference>
<proteinExistence type="predicted"/>
<dbReference type="OrthoDB" id="9765468at2"/>
<dbReference type="NCBIfam" id="NF006153">
    <property type="entry name" value="PRK08296.1-5"/>
    <property type="match status" value="1"/>
</dbReference>
<dbReference type="PANTHER" id="PTHR43615">
    <property type="entry name" value="PHOSPHOENOLPYRUVATE SYNTHASE-RELATED"/>
    <property type="match status" value="1"/>
</dbReference>
<dbReference type="InterPro" id="IPR008279">
    <property type="entry name" value="PEP-util_enz_mobile_dom"/>
</dbReference>
<dbReference type="Pfam" id="PF00391">
    <property type="entry name" value="PEP-utilizers"/>
    <property type="match status" value="1"/>
</dbReference>
<dbReference type="InterPro" id="IPR036637">
    <property type="entry name" value="Phosphohistidine_dom_sf"/>
</dbReference>
<dbReference type="RefSeq" id="WP_136693668.1">
    <property type="nucleotide sequence ID" value="NZ_SSHH01000002.1"/>
</dbReference>
<protein>
    <submittedName>
        <fullName evidence="2">PEP-utilizing protein mobile subunit</fullName>
    </submittedName>
</protein>
<keyword evidence="3" id="KW-1185">Reference proteome</keyword>
<dbReference type="GO" id="GO:0016772">
    <property type="term" value="F:transferase activity, transferring phosphorus-containing groups"/>
    <property type="evidence" value="ECO:0007669"/>
    <property type="project" value="InterPro"/>
</dbReference>
<name>A0A4T3F562_9SPHN</name>